<dbReference type="KEGG" id="hla:Hlac_0129"/>
<feature type="compositionally biased region" description="Polar residues" evidence="1">
    <location>
        <begin position="92"/>
        <end position="102"/>
    </location>
</feature>
<dbReference type="EMBL" id="CP001365">
    <property type="protein sequence ID" value="ACM55735.1"/>
    <property type="molecule type" value="Genomic_DNA"/>
</dbReference>
<dbReference type="Proteomes" id="UP000000740">
    <property type="component" value="Chromosome 1"/>
</dbReference>
<dbReference type="GeneID" id="7401650"/>
<organism evidence="2 3">
    <name type="scientific">Halorubrum lacusprofundi (strain ATCC 49239 / DSM 5036 / JCM 8891 / ACAM 34)</name>
    <dbReference type="NCBI Taxonomy" id="416348"/>
    <lineage>
        <taxon>Archaea</taxon>
        <taxon>Methanobacteriati</taxon>
        <taxon>Methanobacteriota</taxon>
        <taxon>Stenosarchaea group</taxon>
        <taxon>Halobacteria</taxon>
        <taxon>Halobacteriales</taxon>
        <taxon>Haloferacaceae</taxon>
        <taxon>Halorubrum</taxon>
    </lineage>
</organism>
<dbReference type="AlphaFoldDB" id="B9LQY3"/>
<reference evidence="2 3" key="1">
    <citation type="journal article" date="2016" name="Stand. Genomic Sci.">
        <title>Complete genome sequence of the Antarctic Halorubrum lacusprofundi type strain ACAM 34.</title>
        <authorList>
            <person name="Anderson I.J."/>
            <person name="DasSarma P."/>
            <person name="Lucas S."/>
            <person name="Copeland A."/>
            <person name="Lapidus A."/>
            <person name="Del Rio T.G."/>
            <person name="Tice H."/>
            <person name="Dalin E."/>
            <person name="Bruce D.C."/>
            <person name="Goodwin L."/>
            <person name="Pitluck S."/>
            <person name="Sims D."/>
            <person name="Brettin T.S."/>
            <person name="Detter J.C."/>
            <person name="Han C.S."/>
            <person name="Larimer F."/>
            <person name="Hauser L."/>
            <person name="Land M."/>
            <person name="Ivanova N."/>
            <person name="Richardson P."/>
            <person name="Cavicchioli R."/>
            <person name="DasSarma S."/>
            <person name="Woese C.R."/>
            <person name="Kyrpides N.C."/>
        </authorList>
    </citation>
    <scope>NUCLEOTIDE SEQUENCE [LARGE SCALE GENOMIC DNA]</scope>
    <source>
        <strain evidence="3">ATCC 49239 / DSM 5036 / JCM 8891 / ACAM 34</strain>
    </source>
</reference>
<dbReference type="RefSeq" id="WP_012659378.1">
    <property type="nucleotide sequence ID" value="NC_012029.1"/>
</dbReference>
<feature type="compositionally biased region" description="Polar residues" evidence="1">
    <location>
        <begin position="111"/>
        <end position="126"/>
    </location>
</feature>
<evidence type="ECO:0000313" key="2">
    <source>
        <dbReference type="EMBL" id="ACM55735.1"/>
    </source>
</evidence>
<sequence length="179" mass="17817">MAGNRGLVGLLALAVLVWGVAFGGGLTVAVLTSSVNVTATFETTDGLTAIDESIGSDPAAATVPVGNGTGDAEGLENVTVPPENVSLPSDEPVTNGSVTPKNETVPPENASEPTENAPESSENAVTPPTDEGAPTTNESAHTGNTAAESASAFRGSIPESMTPDARRSMTSPTRSAGEA</sequence>
<feature type="region of interest" description="Disordered" evidence="1">
    <location>
        <begin position="60"/>
        <end position="179"/>
    </location>
</feature>
<feature type="compositionally biased region" description="Polar residues" evidence="1">
    <location>
        <begin position="168"/>
        <end position="179"/>
    </location>
</feature>
<gene>
    <name evidence="2" type="ordered locus">Hlac_0129</name>
</gene>
<feature type="compositionally biased region" description="Polar residues" evidence="1">
    <location>
        <begin position="134"/>
        <end position="148"/>
    </location>
</feature>
<name>B9LQY3_HALLT</name>
<dbReference type="HOGENOM" id="CLU_1500255_0_0_2"/>
<keyword evidence="3" id="KW-1185">Reference proteome</keyword>
<accession>B9LQY3</accession>
<protein>
    <submittedName>
        <fullName evidence="2">Uncharacterized protein</fullName>
    </submittedName>
</protein>
<proteinExistence type="predicted"/>
<evidence type="ECO:0000256" key="1">
    <source>
        <dbReference type="SAM" id="MobiDB-lite"/>
    </source>
</evidence>
<evidence type="ECO:0000313" key="3">
    <source>
        <dbReference type="Proteomes" id="UP000000740"/>
    </source>
</evidence>